<dbReference type="Proteomes" id="UP000290637">
    <property type="component" value="Chromosome"/>
</dbReference>
<dbReference type="RefSeq" id="WP_130189438.1">
    <property type="nucleotide sequence ID" value="NZ_CP035913.1"/>
</dbReference>
<dbReference type="OrthoDB" id="8754432at2"/>
<keyword evidence="4" id="KW-1185">Reference proteome</keyword>
<proteinExistence type="predicted"/>
<sequence>MKLQSIALAAILSTAFGGAMAENYTSPTIVLAAGDANWTADFGTSHAIGDFTDTFTFSYSGMSADATGFARNVQNKKSNIDFYSATLNGVELDLTNGAKYSDIDFSDLPVNGTLTLVITGKAFGDVASYAGTIDVTSAVPEPTTYGMLLGGLGVMGFLARRRKA</sequence>
<evidence type="ECO:0000256" key="1">
    <source>
        <dbReference type="SAM" id="SignalP"/>
    </source>
</evidence>
<feature type="domain" description="Ice-binding protein C-terminal" evidence="2">
    <location>
        <begin position="138"/>
        <end position="162"/>
    </location>
</feature>
<evidence type="ECO:0000313" key="4">
    <source>
        <dbReference type="Proteomes" id="UP000290637"/>
    </source>
</evidence>
<dbReference type="InterPro" id="IPR013424">
    <property type="entry name" value="Ice-binding_C"/>
</dbReference>
<keyword evidence="1" id="KW-0732">Signal</keyword>
<dbReference type="Pfam" id="PF07589">
    <property type="entry name" value="PEP-CTERM"/>
    <property type="match status" value="1"/>
</dbReference>
<dbReference type="KEGG" id="plue:EWM63_27930"/>
<accession>A0A4P6L423</accession>
<dbReference type="NCBIfam" id="NF038126">
    <property type="entry name" value="PEP_CTERM_FxDxF"/>
    <property type="match status" value="1"/>
</dbReference>
<evidence type="ECO:0000313" key="3">
    <source>
        <dbReference type="EMBL" id="QBE66330.1"/>
    </source>
</evidence>
<name>A0A4P6L423_9BURK</name>
<dbReference type="NCBIfam" id="TIGR02595">
    <property type="entry name" value="PEP_CTERM"/>
    <property type="match status" value="1"/>
</dbReference>
<dbReference type="AlphaFoldDB" id="A0A4P6L423"/>
<feature type="signal peptide" evidence="1">
    <location>
        <begin position="1"/>
        <end position="21"/>
    </location>
</feature>
<gene>
    <name evidence="3" type="ORF">EWM63_27930</name>
</gene>
<feature type="chain" id="PRO_5020648373" evidence="1">
    <location>
        <begin position="22"/>
        <end position="164"/>
    </location>
</feature>
<evidence type="ECO:0000259" key="2">
    <source>
        <dbReference type="Pfam" id="PF07589"/>
    </source>
</evidence>
<protein>
    <submittedName>
        <fullName evidence="3">PEP-CTERM sorting domain-containing protein</fullName>
    </submittedName>
</protein>
<reference evidence="3 4" key="1">
    <citation type="submission" date="2019-02" db="EMBL/GenBank/DDBJ databases">
        <title>Draft Genome Sequences of Six Type Strains of the Genus Massilia.</title>
        <authorList>
            <person name="Miess H."/>
            <person name="Frediansyhah A."/>
            <person name="Gross H."/>
        </authorList>
    </citation>
    <scope>NUCLEOTIDE SEQUENCE [LARGE SCALE GENOMIC DNA]</scope>
    <source>
        <strain evidence="3 4">DSM 17473</strain>
    </source>
</reference>
<dbReference type="EMBL" id="CP035913">
    <property type="protein sequence ID" value="QBE66330.1"/>
    <property type="molecule type" value="Genomic_DNA"/>
</dbReference>
<organism evidence="3 4">
    <name type="scientific">Pseudoduganella lutea</name>
    <dbReference type="NCBI Taxonomy" id="321985"/>
    <lineage>
        <taxon>Bacteria</taxon>
        <taxon>Pseudomonadati</taxon>
        <taxon>Pseudomonadota</taxon>
        <taxon>Betaproteobacteria</taxon>
        <taxon>Burkholderiales</taxon>
        <taxon>Oxalobacteraceae</taxon>
        <taxon>Telluria group</taxon>
        <taxon>Pseudoduganella</taxon>
    </lineage>
</organism>